<keyword evidence="2" id="KW-1185">Reference proteome</keyword>
<accession>A0A914VL60</accession>
<dbReference type="Proteomes" id="UP000887566">
    <property type="component" value="Unplaced"/>
</dbReference>
<dbReference type="AlphaFoldDB" id="A0A914VL60"/>
<proteinExistence type="predicted"/>
<sequence>MYKTLHKKATNSNRSSSSGPYRRHDRLAIDAPLLAITDDLMIDQSNMSRVVNEQRDTRSELRSRQKPADPAAPRKTSIIETIHPFNNRVAATQTQAERM</sequence>
<dbReference type="WBParaSite" id="PSAMB.scaffold2134size25155.g16547.t1">
    <property type="protein sequence ID" value="PSAMB.scaffold2134size25155.g16547.t1"/>
    <property type="gene ID" value="PSAMB.scaffold2134size25155.g16547"/>
</dbReference>
<feature type="compositionally biased region" description="Polar residues" evidence="1">
    <location>
        <begin position="89"/>
        <end position="99"/>
    </location>
</feature>
<evidence type="ECO:0000313" key="2">
    <source>
        <dbReference type="Proteomes" id="UP000887566"/>
    </source>
</evidence>
<feature type="compositionally biased region" description="Basic and acidic residues" evidence="1">
    <location>
        <begin position="52"/>
        <end position="67"/>
    </location>
</feature>
<protein>
    <submittedName>
        <fullName evidence="3">Uncharacterized protein</fullName>
    </submittedName>
</protein>
<feature type="region of interest" description="Disordered" evidence="1">
    <location>
        <begin position="1"/>
        <end position="24"/>
    </location>
</feature>
<organism evidence="2 3">
    <name type="scientific">Plectus sambesii</name>
    <dbReference type="NCBI Taxonomy" id="2011161"/>
    <lineage>
        <taxon>Eukaryota</taxon>
        <taxon>Metazoa</taxon>
        <taxon>Ecdysozoa</taxon>
        <taxon>Nematoda</taxon>
        <taxon>Chromadorea</taxon>
        <taxon>Plectida</taxon>
        <taxon>Plectina</taxon>
        <taxon>Plectoidea</taxon>
        <taxon>Plectidae</taxon>
        <taxon>Plectus</taxon>
    </lineage>
</organism>
<reference evidence="3" key="1">
    <citation type="submission" date="2022-11" db="UniProtKB">
        <authorList>
            <consortium name="WormBaseParasite"/>
        </authorList>
    </citation>
    <scope>IDENTIFICATION</scope>
</reference>
<evidence type="ECO:0000313" key="3">
    <source>
        <dbReference type="WBParaSite" id="PSAMB.scaffold2134size25155.g16547.t1"/>
    </source>
</evidence>
<feature type="region of interest" description="Disordered" evidence="1">
    <location>
        <begin position="47"/>
        <end position="99"/>
    </location>
</feature>
<evidence type="ECO:0000256" key="1">
    <source>
        <dbReference type="SAM" id="MobiDB-lite"/>
    </source>
</evidence>
<feature type="compositionally biased region" description="Polar residues" evidence="1">
    <location>
        <begin position="10"/>
        <end position="19"/>
    </location>
</feature>
<name>A0A914VL60_9BILA</name>